<accession>D4F8Z6</accession>
<evidence type="ECO:0000313" key="1">
    <source>
        <dbReference type="EMBL" id="EFE21753.1"/>
    </source>
</evidence>
<dbReference type="Proteomes" id="UP000003692">
    <property type="component" value="Unassembled WGS sequence"/>
</dbReference>
<dbReference type="HOGENOM" id="CLU_3167462_0_0_6"/>
<proteinExistence type="predicted"/>
<sequence length="47" mass="5415">MEQPACVAFLTLVLLSGTLFSISFDFIIADDRNSHYENILRRVRLND</sequence>
<dbReference type="EMBL" id="ADGK01000268">
    <property type="protein sequence ID" value="EFE21753.1"/>
    <property type="molecule type" value="Genomic_DNA"/>
</dbReference>
<gene>
    <name evidence="1" type="ORF">EDWATA_03251</name>
</gene>
<protein>
    <submittedName>
        <fullName evidence="1">Uncharacterized protein</fullName>
    </submittedName>
</protein>
<evidence type="ECO:0000313" key="2">
    <source>
        <dbReference type="Proteomes" id="UP000003692"/>
    </source>
</evidence>
<organism evidence="1 2">
    <name type="scientific">Edwardsiella tarda ATCC 23685</name>
    <dbReference type="NCBI Taxonomy" id="500638"/>
    <lineage>
        <taxon>Bacteria</taxon>
        <taxon>Pseudomonadati</taxon>
        <taxon>Pseudomonadota</taxon>
        <taxon>Gammaproteobacteria</taxon>
        <taxon>Enterobacterales</taxon>
        <taxon>Hafniaceae</taxon>
        <taxon>Edwardsiella</taxon>
    </lineage>
</organism>
<comment type="caution">
    <text evidence="1">The sequence shown here is derived from an EMBL/GenBank/DDBJ whole genome shotgun (WGS) entry which is preliminary data.</text>
</comment>
<name>D4F8Z6_EDWTA</name>
<dbReference type="AlphaFoldDB" id="D4F8Z6"/>
<reference evidence="1 2" key="1">
    <citation type="submission" date="2010-02" db="EMBL/GenBank/DDBJ databases">
        <authorList>
            <person name="Weinstock G."/>
            <person name="Sodergren E."/>
            <person name="Clifton S."/>
            <person name="Fulton L."/>
            <person name="Fulton B."/>
            <person name="Courtney L."/>
            <person name="Fronick C."/>
            <person name="Harrison M."/>
            <person name="Strong C."/>
            <person name="Farmer C."/>
            <person name="Delahaunty K."/>
            <person name="Markovic C."/>
            <person name="Hall O."/>
            <person name="Minx P."/>
            <person name="Tomlinson C."/>
            <person name="Mitreva M."/>
            <person name="Nelson J."/>
            <person name="Hou S."/>
            <person name="Wollam A."/>
            <person name="Pepin K.H."/>
            <person name="Johnson M."/>
            <person name="Bhonagiri V."/>
            <person name="Zhang X."/>
            <person name="Suruliraj S."/>
            <person name="Warren W."/>
            <person name="Chinwalla A."/>
            <person name="Mardis E.R."/>
            <person name="Wilson R.K."/>
        </authorList>
    </citation>
    <scope>NUCLEOTIDE SEQUENCE [LARGE SCALE GENOMIC DNA]</scope>
    <source>
        <strain evidence="1 2">ATCC 23685</strain>
    </source>
</reference>